<dbReference type="AlphaFoldDB" id="A0A401USF4"/>
<name>A0A401USF4_9CLOT</name>
<dbReference type="EMBL" id="BHYK01000035">
    <property type="protein sequence ID" value="GCD12490.1"/>
    <property type="molecule type" value="Genomic_DNA"/>
</dbReference>
<dbReference type="InterPro" id="IPR027417">
    <property type="entry name" value="P-loop_NTPase"/>
</dbReference>
<dbReference type="Proteomes" id="UP000287872">
    <property type="component" value="Unassembled WGS sequence"/>
</dbReference>
<organism evidence="1 2">
    <name type="scientific">Clostridium tagluense</name>
    <dbReference type="NCBI Taxonomy" id="360422"/>
    <lineage>
        <taxon>Bacteria</taxon>
        <taxon>Bacillati</taxon>
        <taxon>Bacillota</taxon>
        <taxon>Clostridia</taxon>
        <taxon>Eubacteriales</taxon>
        <taxon>Clostridiaceae</taxon>
        <taxon>Clostridium</taxon>
    </lineage>
</organism>
<evidence type="ECO:0000313" key="1">
    <source>
        <dbReference type="EMBL" id="GCD12490.1"/>
    </source>
</evidence>
<gene>
    <name evidence="1" type="ORF">Ctaglu_41130</name>
</gene>
<evidence type="ECO:0000313" key="2">
    <source>
        <dbReference type="Proteomes" id="UP000287872"/>
    </source>
</evidence>
<accession>A0A401USF4</accession>
<proteinExistence type="predicted"/>
<keyword evidence="2" id="KW-1185">Reference proteome</keyword>
<sequence>MKAHIDRGSNYDLVIDTSHISMEEVVEDVLDKMRRVSEKV</sequence>
<comment type="caution">
    <text evidence="1">The sequence shown here is derived from an EMBL/GenBank/DDBJ whole genome shotgun (WGS) entry which is preliminary data.</text>
</comment>
<dbReference type="Gene3D" id="3.40.50.300">
    <property type="entry name" value="P-loop containing nucleotide triphosphate hydrolases"/>
    <property type="match status" value="1"/>
</dbReference>
<reference evidence="1 2" key="1">
    <citation type="submission" date="2018-11" db="EMBL/GenBank/DDBJ databases">
        <title>Genome sequencing and assembly of Clostridium tagluense strain A121.</title>
        <authorList>
            <person name="Murakami T."/>
            <person name="Segawa T."/>
            <person name="Shcherbakova V.A."/>
            <person name="Mori H."/>
            <person name="Yoshimura Y."/>
        </authorList>
    </citation>
    <scope>NUCLEOTIDE SEQUENCE [LARGE SCALE GENOMIC DNA]</scope>
    <source>
        <strain evidence="1 2">A121</strain>
    </source>
</reference>
<dbReference type="RefSeq" id="WP_267901310.1">
    <property type="nucleotide sequence ID" value="NZ_BHYK01000035.1"/>
</dbReference>
<protein>
    <submittedName>
        <fullName evidence="1">Uncharacterized protein</fullName>
    </submittedName>
</protein>